<keyword evidence="2" id="KW-1185">Reference proteome</keyword>
<reference evidence="2" key="1">
    <citation type="journal article" date="2017" name="Genome Biol.">
        <title>Comparative genomics reveals high biological diversity and specific adaptations in the industrially and medically important fungal genus Aspergillus.</title>
        <authorList>
            <person name="de Vries R.P."/>
            <person name="Riley R."/>
            <person name="Wiebenga A."/>
            <person name="Aguilar-Osorio G."/>
            <person name="Amillis S."/>
            <person name="Uchima C.A."/>
            <person name="Anderluh G."/>
            <person name="Asadollahi M."/>
            <person name="Askin M."/>
            <person name="Barry K."/>
            <person name="Battaglia E."/>
            <person name="Bayram O."/>
            <person name="Benocci T."/>
            <person name="Braus-Stromeyer S.A."/>
            <person name="Caldana C."/>
            <person name="Canovas D."/>
            <person name="Cerqueira G.C."/>
            <person name="Chen F."/>
            <person name="Chen W."/>
            <person name="Choi C."/>
            <person name="Clum A."/>
            <person name="Dos Santos R.A."/>
            <person name="Damasio A.R."/>
            <person name="Diallinas G."/>
            <person name="Emri T."/>
            <person name="Fekete E."/>
            <person name="Flipphi M."/>
            <person name="Freyberg S."/>
            <person name="Gallo A."/>
            <person name="Gournas C."/>
            <person name="Habgood R."/>
            <person name="Hainaut M."/>
            <person name="Harispe M.L."/>
            <person name="Henrissat B."/>
            <person name="Hilden K.S."/>
            <person name="Hope R."/>
            <person name="Hossain A."/>
            <person name="Karabika E."/>
            <person name="Karaffa L."/>
            <person name="Karanyi Z."/>
            <person name="Krasevec N."/>
            <person name="Kuo A."/>
            <person name="Kusch H."/>
            <person name="LaButti K."/>
            <person name="Lagendijk E.L."/>
            <person name="Lapidus A."/>
            <person name="Levasseur A."/>
            <person name="Lindquist E."/>
            <person name="Lipzen A."/>
            <person name="Logrieco A.F."/>
            <person name="MacCabe A."/>
            <person name="Maekelae M.R."/>
            <person name="Malavazi I."/>
            <person name="Melin P."/>
            <person name="Meyer V."/>
            <person name="Mielnichuk N."/>
            <person name="Miskei M."/>
            <person name="Molnar A.P."/>
            <person name="Mule G."/>
            <person name="Ngan C.Y."/>
            <person name="Orejas M."/>
            <person name="Orosz E."/>
            <person name="Ouedraogo J.P."/>
            <person name="Overkamp K.M."/>
            <person name="Park H.-S."/>
            <person name="Perrone G."/>
            <person name="Piumi F."/>
            <person name="Punt P.J."/>
            <person name="Ram A.F."/>
            <person name="Ramon A."/>
            <person name="Rauscher S."/>
            <person name="Record E."/>
            <person name="Riano-Pachon D.M."/>
            <person name="Robert V."/>
            <person name="Roehrig J."/>
            <person name="Ruller R."/>
            <person name="Salamov A."/>
            <person name="Salih N.S."/>
            <person name="Samson R.A."/>
            <person name="Sandor E."/>
            <person name="Sanguinetti M."/>
            <person name="Schuetze T."/>
            <person name="Sepcic K."/>
            <person name="Shelest E."/>
            <person name="Sherlock G."/>
            <person name="Sophianopoulou V."/>
            <person name="Squina F.M."/>
            <person name="Sun H."/>
            <person name="Susca A."/>
            <person name="Todd R.B."/>
            <person name="Tsang A."/>
            <person name="Unkles S.E."/>
            <person name="van de Wiele N."/>
            <person name="van Rossen-Uffink D."/>
            <person name="Oliveira J.V."/>
            <person name="Vesth T.C."/>
            <person name="Visser J."/>
            <person name="Yu J.-H."/>
            <person name="Zhou M."/>
            <person name="Andersen M.R."/>
            <person name="Archer D.B."/>
            <person name="Baker S.E."/>
            <person name="Benoit I."/>
            <person name="Brakhage A.A."/>
            <person name="Braus G.H."/>
            <person name="Fischer R."/>
            <person name="Frisvad J.C."/>
            <person name="Goldman G.H."/>
            <person name="Houbraken J."/>
            <person name="Oakley B."/>
            <person name="Pocsi I."/>
            <person name="Scazzocchio C."/>
            <person name="Seiboth B."/>
            <person name="vanKuyk P.A."/>
            <person name="Wortman J."/>
            <person name="Dyer P.S."/>
            <person name="Grigoriev I.V."/>
        </authorList>
    </citation>
    <scope>NUCLEOTIDE SEQUENCE [LARGE SCALE GENOMIC DNA]</scope>
    <source>
        <strain evidence="2">CBS 516.65</strain>
    </source>
</reference>
<dbReference type="EMBL" id="KV878889">
    <property type="protein sequence ID" value="OJJ88743.1"/>
    <property type="molecule type" value="Genomic_DNA"/>
</dbReference>
<dbReference type="GeneID" id="34461848"/>
<dbReference type="Proteomes" id="UP000184300">
    <property type="component" value="Unassembled WGS sequence"/>
</dbReference>
<evidence type="ECO:0000313" key="2">
    <source>
        <dbReference type="Proteomes" id="UP000184300"/>
    </source>
</evidence>
<dbReference type="AlphaFoldDB" id="A0A1L9VXU0"/>
<gene>
    <name evidence="1" type="ORF">ASPGLDRAFT_42323</name>
</gene>
<protein>
    <submittedName>
        <fullName evidence="1">Uncharacterized protein</fullName>
    </submittedName>
</protein>
<accession>A0A1L9VXU0</accession>
<name>A0A1L9VXU0_ASPGL</name>
<sequence length="165" mass="18295">MHAWCDVLSGLALTATSHICHAELRSAKVVSIGSEFLGHQEQPVFQSGFLSIGQHWRIRNLGGLSSIGGRWHRFLVAAVGQLHGHLHNLVAICVMLKLHPSKLRICLGKLLIDILNLLMQLGDPSILGFAMEFLFSNVTAQRLNARQTAPTYQTMPYKQYGQTRA</sequence>
<organism evidence="1 2">
    <name type="scientific">Aspergillus glaucus CBS 516.65</name>
    <dbReference type="NCBI Taxonomy" id="1160497"/>
    <lineage>
        <taxon>Eukaryota</taxon>
        <taxon>Fungi</taxon>
        <taxon>Dikarya</taxon>
        <taxon>Ascomycota</taxon>
        <taxon>Pezizomycotina</taxon>
        <taxon>Eurotiomycetes</taxon>
        <taxon>Eurotiomycetidae</taxon>
        <taxon>Eurotiales</taxon>
        <taxon>Aspergillaceae</taxon>
        <taxon>Aspergillus</taxon>
        <taxon>Aspergillus subgen. Aspergillus</taxon>
    </lineage>
</organism>
<evidence type="ECO:0000313" key="1">
    <source>
        <dbReference type="EMBL" id="OJJ88743.1"/>
    </source>
</evidence>
<dbReference type="VEuPathDB" id="FungiDB:ASPGLDRAFT_42323"/>
<dbReference type="RefSeq" id="XP_022405419.1">
    <property type="nucleotide sequence ID" value="XM_022545587.1"/>
</dbReference>
<proteinExistence type="predicted"/>